<dbReference type="STRING" id="47427.A0A2H3DVN6"/>
<name>A0A2H3DVN6_ARMGA</name>
<sequence>MALDATRWIRSGKDAEIHANKVGGWGVYAIQELSAGDEMDGLFEVKGDLEGQRPSQGQGVRRHEIVPGKGKQKRKEVKKEVLPVKHTTEQAHVGPPKMRKDQAGMLTSPSLSSVFAKLSLTSPILRTEETHDILLTSPVLRRPRYKSPYSTPEAPSVEPFEVMAVDSLLMAASSSDALMSETPPRPRKSTKTVATSVACSY</sequence>
<dbReference type="AlphaFoldDB" id="A0A2H3DVN6"/>
<evidence type="ECO:0000313" key="3">
    <source>
        <dbReference type="Proteomes" id="UP000217790"/>
    </source>
</evidence>
<dbReference type="Proteomes" id="UP000217790">
    <property type="component" value="Unassembled WGS sequence"/>
</dbReference>
<proteinExistence type="predicted"/>
<dbReference type="OrthoDB" id="79252at2759"/>
<gene>
    <name evidence="2" type="ORF">ARMGADRAFT_1026228</name>
</gene>
<feature type="compositionally biased region" description="Polar residues" evidence="1">
    <location>
        <begin position="191"/>
        <end position="201"/>
    </location>
</feature>
<protein>
    <submittedName>
        <fullName evidence="2">Uncharacterized protein</fullName>
    </submittedName>
</protein>
<dbReference type="EMBL" id="KZ293648">
    <property type="protein sequence ID" value="PBK98120.1"/>
    <property type="molecule type" value="Genomic_DNA"/>
</dbReference>
<feature type="region of interest" description="Disordered" evidence="1">
    <location>
        <begin position="175"/>
        <end position="201"/>
    </location>
</feature>
<feature type="region of interest" description="Disordered" evidence="1">
    <location>
        <begin position="50"/>
        <end position="77"/>
    </location>
</feature>
<keyword evidence="3" id="KW-1185">Reference proteome</keyword>
<reference evidence="3" key="1">
    <citation type="journal article" date="2017" name="Nat. Ecol. Evol.">
        <title>Genome expansion and lineage-specific genetic innovations in the forest pathogenic fungi Armillaria.</title>
        <authorList>
            <person name="Sipos G."/>
            <person name="Prasanna A.N."/>
            <person name="Walter M.C."/>
            <person name="O'Connor E."/>
            <person name="Balint B."/>
            <person name="Krizsan K."/>
            <person name="Kiss B."/>
            <person name="Hess J."/>
            <person name="Varga T."/>
            <person name="Slot J."/>
            <person name="Riley R."/>
            <person name="Boka B."/>
            <person name="Rigling D."/>
            <person name="Barry K."/>
            <person name="Lee J."/>
            <person name="Mihaltcheva S."/>
            <person name="LaButti K."/>
            <person name="Lipzen A."/>
            <person name="Waldron R."/>
            <person name="Moloney N.M."/>
            <person name="Sperisen C."/>
            <person name="Kredics L."/>
            <person name="Vagvoelgyi C."/>
            <person name="Patrignani A."/>
            <person name="Fitzpatrick D."/>
            <person name="Nagy I."/>
            <person name="Doyle S."/>
            <person name="Anderson J.B."/>
            <person name="Grigoriev I.V."/>
            <person name="Gueldener U."/>
            <person name="Muensterkoetter M."/>
            <person name="Nagy L.G."/>
        </authorList>
    </citation>
    <scope>NUCLEOTIDE SEQUENCE [LARGE SCALE GENOMIC DNA]</scope>
    <source>
        <strain evidence="3">Ar21-2</strain>
    </source>
</reference>
<evidence type="ECO:0000313" key="2">
    <source>
        <dbReference type="EMBL" id="PBK98120.1"/>
    </source>
</evidence>
<accession>A0A2H3DVN6</accession>
<evidence type="ECO:0000256" key="1">
    <source>
        <dbReference type="SAM" id="MobiDB-lite"/>
    </source>
</evidence>
<dbReference type="InParanoid" id="A0A2H3DVN6"/>
<organism evidence="2 3">
    <name type="scientific">Armillaria gallica</name>
    <name type="common">Bulbous honey fungus</name>
    <name type="synonym">Armillaria bulbosa</name>
    <dbReference type="NCBI Taxonomy" id="47427"/>
    <lineage>
        <taxon>Eukaryota</taxon>
        <taxon>Fungi</taxon>
        <taxon>Dikarya</taxon>
        <taxon>Basidiomycota</taxon>
        <taxon>Agaricomycotina</taxon>
        <taxon>Agaricomycetes</taxon>
        <taxon>Agaricomycetidae</taxon>
        <taxon>Agaricales</taxon>
        <taxon>Marasmiineae</taxon>
        <taxon>Physalacriaceae</taxon>
        <taxon>Armillaria</taxon>
    </lineage>
</organism>